<dbReference type="FunFam" id="1.10.10.10:FF:000322">
    <property type="entry name" value="Probable disease resistance protein At1g63360"/>
    <property type="match status" value="1"/>
</dbReference>
<evidence type="ECO:0000313" key="7">
    <source>
        <dbReference type="EnsemblPlants" id="AUR62033571-RA:cds"/>
    </source>
</evidence>
<dbReference type="Gene3D" id="1.20.5.4130">
    <property type="match status" value="1"/>
</dbReference>
<evidence type="ECO:0000259" key="5">
    <source>
        <dbReference type="Pfam" id="PF18052"/>
    </source>
</evidence>
<proteinExistence type="predicted"/>
<dbReference type="PANTHER" id="PTHR23155">
    <property type="entry name" value="DISEASE RESISTANCE PROTEIN RP"/>
    <property type="match status" value="1"/>
</dbReference>
<dbReference type="GO" id="GO:0098542">
    <property type="term" value="P:defense response to other organism"/>
    <property type="evidence" value="ECO:0007669"/>
    <property type="project" value="TreeGrafter"/>
</dbReference>
<dbReference type="Pfam" id="PF23559">
    <property type="entry name" value="WHD_DRP"/>
    <property type="match status" value="1"/>
</dbReference>
<dbReference type="GO" id="GO:0043531">
    <property type="term" value="F:ADP binding"/>
    <property type="evidence" value="ECO:0007669"/>
    <property type="project" value="InterPro"/>
</dbReference>
<evidence type="ECO:0000313" key="8">
    <source>
        <dbReference type="Proteomes" id="UP000596660"/>
    </source>
</evidence>
<dbReference type="Gene3D" id="3.40.50.300">
    <property type="entry name" value="P-loop containing nucleotide triphosphate hydrolases"/>
    <property type="match status" value="1"/>
</dbReference>
<evidence type="ECO:0000259" key="6">
    <source>
        <dbReference type="Pfam" id="PF23559"/>
    </source>
</evidence>
<keyword evidence="3" id="KW-0611">Plant defense</keyword>
<evidence type="ECO:0000256" key="2">
    <source>
        <dbReference type="ARBA" id="ARBA00022741"/>
    </source>
</evidence>
<feature type="domain" description="NB-ARC" evidence="4">
    <location>
        <begin position="172"/>
        <end position="350"/>
    </location>
</feature>
<dbReference type="InterPro" id="IPR038005">
    <property type="entry name" value="RX-like_CC"/>
</dbReference>
<dbReference type="SUPFAM" id="SSF52058">
    <property type="entry name" value="L domain-like"/>
    <property type="match status" value="1"/>
</dbReference>
<reference evidence="7" key="2">
    <citation type="submission" date="2021-03" db="UniProtKB">
        <authorList>
            <consortium name="EnsemblPlants"/>
        </authorList>
    </citation>
    <scope>IDENTIFICATION</scope>
</reference>
<evidence type="ECO:0000259" key="4">
    <source>
        <dbReference type="Pfam" id="PF00931"/>
    </source>
</evidence>
<keyword evidence="8" id="KW-1185">Reference proteome</keyword>
<reference evidence="7" key="1">
    <citation type="journal article" date="2017" name="Nature">
        <title>The genome of Chenopodium quinoa.</title>
        <authorList>
            <person name="Jarvis D.E."/>
            <person name="Ho Y.S."/>
            <person name="Lightfoot D.J."/>
            <person name="Schmoeckel S.M."/>
            <person name="Li B."/>
            <person name="Borm T.J.A."/>
            <person name="Ohyanagi H."/>
            <person name="Mineta K."/>
            <person name="Michell C.T."/>
            <person name="Saber N."/>
            <person name="Kharbatia N.M."/>
            <person name="Rupper R.R."/>
            <person name="Sharp A.R."/>
            <person name="Dally N."/>
            <person name="Boughton B.A."/>
            <person name="Woo Y.H."/>
            <person name="Gao G."/>
            <person name="Schijlen E.G.W.M."/>
            <person name="Guo X."/>
            <person name="Momin A.A."/>
            <person name="Negrao S."/>
            <person name="Al-Babili S."/>
            <person name="Gehring C."/>
            <person name="Roessner U."/>
            <person name="Jung C."/>
            <person name="Murphy K."/>
            <person name="Arold S.T."/>
            <person name="Gojobori T."/>
            <person name="van der Linden C.G."/>
            <person name="van Loo E.N."/>
            <person name="Jellen E.N."/>
            <person name="Maughan P.J."/>
            <person name="Tester M."/>
        </authorList>
    </citation>
    <scope>NUCLEOTIDE SEQUENCE [LARGE SCALE GENOMIC DNA]</scope>
    <source>
        <strain evidence="7">cv. PI 614886</strain>
    </source>
</reference>
<dbReference type="InterPro" id="IPR041118">
    <property type="entry name" value="Rx_N"/>
</dbReference>
<dbReference type="OMA" id="ICISKAG"/>
<dbReference type="FunFam" id="3.40.50.300:FF:001091">
    <property type="entry name" value="Probable disease resistance protein At1g61300"/>
    <property type="match status" value="1"/>
</dbReference>
<keyword evidence="1" id="KW-0677">Repeat</keyword>
<dbReference type="Pfam" id="PF18052">
    <property type="entry name" value="Rx_N"/>
    <property type="match status" value="1"/>
</dbReference>
<dbReference type="InterPro" id="IPR025886">
    <property type="entry name" value="PP2-like"/>
</dbReference>
<evidence type="ECO:0008006" key="9">
    <source>
        <dbReference type="Google" id="ProtNLM"/>
    </source>
</evidence>
<dbReference type="InterPro" id="IPR042197">
    <property type="entry name" value="Apaf_helical"/>
</dbReference>
<evidence type="ECO:0000256" key="1">
    <source>
        <dbReference type="ARBA" id="ARBA00022737"/>
    </source>
</evidence>
<dbReference type="SUPFAM" id="SSF52540">
    <property type="entry name" value="P-loop containing nucleoside triphosphate hydrolases"/>
    <property type="match status" value="1"/>
</dbReference>
<dbReference type="InterPro" id="IPR044974">
    <property type="entry name" value="Disease_R_plants"/>
</dbReference>
<dbReference type="InterPro" id="IPR058922">
    <property type="entry name" value="WHD_DRP"/>
</dbReference>
<dbReference type="Gramene" id="AUR62033571-RA">
    <property type="protein sequence ID" value="AUR62033571-RA:cds"/>
    <property type="gene ID" value="AUR62033571"/>
</dbReference>
<dbReference type="Gene3D" id="1.10.8.430">
    <property type="entry name" value="Helical domain of apoptotic protease-activating factors"/>
    <property type="match status" value="1"/>
</dbReference>
<dbReference type="PRINTS" id="PR00364">
    <property type="entry name" value="DISEASERSIST"/>
</dbReference>
<dbReference type="AlphaFoldDB" id="A0A803MQM0"/>
<protein>
    <recommendedName>
        <fullName evidence="9">Disease resistance protein</fullName>
    </recommendedName>
</protein>
<dbReference type="PANTHER" id="PTHR23155:SF1185">
    <property type="entry name" value="DISEASE RESISTANCE RPP8-LIKE PROTEIN 3-RELATED"/>
    <property type="match status" value="1"/>
</dbReference>
<feature type="domain" description="Disease resistance N-terminal" evidence="5">
    <location>
        <begin position="6"/>
        <end position="89"/>
    </location>
</feature>
<dbReference type="Pfam" id="PF14299">
    <property type="entry name" value="PP2"/>
    <property type="match status" value="1"/>
</dbReference>
<dbReference type="InterPro" id="IPR036388">
    <property type="entry name" value="WH-like_DNA-bd_sf"/>
</dbReference>
<dbReference type="Gene3D" id="3.80.10.10">
    <property type="entry name" value="Ribonuclease Inhibitor"/>
    <property type="match status" value="1"/>
</dbReference>
<keyword evidence="2" id="KW-0547">Nucleotide-binding</keyword>
<dbReference type="Gene3D" id="1.10.10.10">
    <property type="entry name" value="Winged helix-like DNA-binding domain superfamily/Winged helix DNA-binding domain"/>
    <property type="match status" value="1"/>
</dbReference>
<sequence length="1107" mass="125780">MAESIVASSVKWIGSILIQEANILFDVADQVRGLQQELEEMQQYLQDADKKHEKEELICVLIRQITKLAYDAEDVIDMYVLNAQAKSEESWIFRFACFMRSAPKMYEVGKHIYETREKVKNTIEKLNNYGLRKIHEVEGFRRLHHRRPERRSYYYDNFEFVVGLEKDMQKLLLEVLIGERNSHIKVLSIVGMGGCGKTTLARKLYNHPCTQKCFMNCMAWVSISQEWDTRHVLSEILRKVGGPVRRTKETSELHAKLNVEELMDKLYNILKENLYLVVLDDVWRKEALEQLLPALPWGSINSGSKIIITTRNQKIIQSHQNIQQNLYVRKPRPLSEEEGWDLLNKLALSRHKSCSTESFERLGKEMLKKCGGLPLAIVALAGILNTRESIGEWQQVSDTVRSRVMEGTYTDTCTSVQDLLALSYEDLPYDLKPCFLYLGVFPEDCQIAAGMLTRMWIAEGLVGTPNQEMSQEDVALQCLEELSHRFMIQVVPTNFKGAIKAFHLHDLLRDLCIKKSKEESFLQVYTAGSSDQDAIHASLLKIQPRRAALHSSITFPTQDSNLRSLVLLTKSSSLHNTYASKALDLRIVHQNFKLLRLLNLWGIKTASGNLRKLLTLDYRNIDSDNSVPIIIPNIFGKFVQLRHLFLPVHSPLRLEQLQLSCMSNLQILWGVRCNGGSDWFAREVPKLSTSLKKLKVIVTTEKDLKAAFNCPSLTSGRLHTFHCEWSDGVALQLANPIFSHNQYLHKLVLVGKLQVNRLSFILPPNLVILELKDSNLENEDPMVAAGALPHLKLLKLTNSFLGTVFSCKDDSFPMLEELYLASLPKLNIWEVQTGALPCLKKLVIIKCGMLHMFPLGLPFVTTLQQLECFGVPQEFVQKAEECGWSRQSLRLPHNFEAIIEQSDTPVDFSSISKLYEQLIAGGFLSNKTQASSPKYWVVKGNDIYYNSFMLYAPCLSLAECHPFKDISLDNCWEWSQIEESEGALITVGKLKSAPFSNKCFYVGGEFDAGNLSPEITYEIAFVIKVPLSASERCLKAARSYFSYAPGTSHAEELMLVDKQKDVWIELVVGEFMTSSASFDQTLYFRLAGIESGFEIRGVVIRAVQKSV</sequence>
<dbReference type="Pfam" id="PF00931">
    <property type="entry name" value="NB-ARC"/>
    <property type="match status" value="1"/>
</dbReference>
<dbReference type="InterPro" id="IPR002182">
    <property type="entry name" value="NB-ARC"/>
</dbReference>
<feature type="domain" description="Disease resistance protein winged helix" evidence="6">
    <location>
        <begin position="440"/>
        <end position="512"/>
    </location>
</feature>
<dbReference type="CDD" id="cd14798">
    <property type="entry name" value="RX-CC_like"/>
    <property type="match status" value="1"/>
</dbReference>
<name>A0A803MQM0_CHEQI</name>
<accession>A0A803MQM0</accession>
<dbReference type="InterPro" id="IPR027417">
    <property type="entry name" value="P-loop_NTPase"/>
</dbReference>
<dbReference type="Proteomes" id="UP000596660">
    <property type="component" value="Unplaced"/>
</dbReference>
<dbReference type="EnsemblPlants" id="AUR62033571-RA">
    <property type="protein sequence ID" value="AUR62033571-RA:cds"/>
    <property type="gene ID" value="AUR62033571"/>
</dbReference>
<evidence type="ECO:0000256" key="3">
    <source>
        <dbReference type="ARBA" id="ARBA00022821"/>
    </source>
</evidence>
<organism evidence="7 8">
    <name type="scientific">Chenopodium quinoa</name>
    <name type="common">Quinoa</name>
    <dbReference type="NCBI Taxonomy" id="63459"/>
    <lineage>
        <taxon>Eukaryota</taxon>
        <taxon>Viridiplantae</taxon>
        <taxon>Streptophyta</taxon>
        <taxon>Embryophyta</taxon>
        <taxon>Tracheophyta</taxon>
        <taxon>Spermatophyta</taxon>
        <taxon>Magnoliopsida</taxon>
        <taxon>eudicotyledons</taxon>
        <taxon>Gunneridae</taxon>
        <taxon>Pentapetalae</taxon>
        <taxon>Caryophyllales</taxon>
        <taxon>Chenopodiaceae</taxon>
        <taxon>Chenopodioideae</taxon>
        <taxon>Atripliceae</taxon>
        <taxon>Chenopodium</taxon>
    </lineage>
</organism>
<dbReference type="InterPro" id="IPR032675">
    <property type="entry name" value="LRR_dom_sf"/>
</dbReference>